<dbReference type="PROSITE" id="PS00226">
    <property type="entry name" value="IF_ROD_1"/>
    <property type="match status" value="1"/>
</dbReference>
<feature type="compositionally biased region" description="Basic and acidic residues" evidence="5">
    <location>
        <begin position="1010"/>
        <end position="1025"/>
    </location>
</feature>
<feature type="compositionally biased region" description="Basic and acidic residues" evidence="5">
    <location>
        <begin position="1126"/>
        <end position="1140"/>
    </location>
</feature>
<dbReference type="SUPFAM" id="SSF64593">
    <property type="entry name" value="Intermediate filament protein, coiled coil region"/>
    <property type="match status" value="2"/>
</dbReference>
<feature type="compositionally biased region" description="Polar residues" evidence="5">
    <location>
        <begin position="495"/>
        <end position="504"/>
    </location>
</feature>
<dbReference type="GO" id="GO:0005882">
    <property type="term" value="C:intermediate filament"/>
    <property type="evidence" value="ECO:0007669"/>
    <property type="project" value="UniProtKB-KW"/>
</dbReference>
<keyword evidence="1 3" id="KW-0403">Intermediate filament</keyword>
<evidence type="ECO:0000256" key="5">
    <source>
        <dbReference type="SAM" id="MobiDB-lite"/>
    </source>
</evidence>
<feature type="region of interest" description="Disordered" evidence="5">
    <location>
        <begin position="1063"/>
        <end position="1176"/>
    </location>
</feature>
<evidence type="ECO:0000313" key="7">
    <source>
        <dbReference type="Proteomes" id="UP000694890"/>
    </source>
</evidence>
<organism evidence="7 8">
    <name type="scientific">Lates calcarifer</name>
    <name type="common">Barramundi</name>
    <name type="synonym">Holocentrus calcarifer</name>
    <dbReference type="NCBI Taxonomy" id="8187"/>
    <lineage>
        <taxon>Eukaryota</taxon>
        <taxon>Metazoa</taxon>
        <taxon>Chordata</taxon>
        <taxon>Craniata</taxon>
        <taxon>Vertebrata</taxon>
        <taxon>Euteleostomi</taxon>
        <taxon>Actinopterygii</taxon>
        <taxon>Neopterygii</taxon>
        <taxon>Teleostei</taxon>
        <taxon>Neoteleostei</taxon>
        <taxon>Acanthomorphata</taxon>
        <taxon>Carangaria</taxon>
        <taxon>Carangaria incertae sedis</taxon>
        <taxon>Centropomidae</taxon>
        <taxon>Lates</taxon>
    </lineage>
</organism>
<evidence type="ECO:0000256" key="2">
    <source>
        <dbReference type="ARBA" id="ARBA00023054"/>
    </source>
</evidence>
<feature type="region of interest" description="Disordered" evidence="5">
    <location>
        <begin position="574"/>
        <end position="607"/>
    </location>
</feature>
<evidence type="ECO:0000256" key="3">
    <source>
        <dbReference type="RuleBase" id="RU000685"/>
    </source>
</evidence>
<feature type="compositionally biased region" description="Basic and acidic residues" evidence="5">
    <location>
        <begin position="1082"/>
        <end position="1106"/>
    </location>
</feature>
<feature type="compositionally biased region" description="Polar residues" evidence="5">
    <location>
        <begin position="978"/>
        <end position="1005"/>
    </location>
</feature>
<dbReference type="GeneID" id="108884656"/>
<feature type="compositionally biased region" description="Acidic residues" evidence="5">
    <location>
        <begin position="1112"/>
        <end position="1125"/>
    </location>
</feature>
<evidence type="ECO:0000259" key="6">
    <source>
        <dbReference type="PROSITE" id="PS51842"/>
    </source>
</evidence>
<feature type="coiled-coil region" evidence="4">
    <location>
        <begin position="110"/>
        <end position="147"/>
    </location>
</feature>
<feature type="region of interest" description="Disordered" evidence="5">
    <location>
        <begin position="671"/>
        <end position="827"/>
    </location>
</feature>
<feature type="domain" description="IF rod" evidence="6">
    <location>
        <begin position="18"/>
        <end position="329"/>
    </location>
</feature>
<proteinExistence type="inferred from homology"/>
<dbReference type="InterPro" id="IPR018039">
    <property type="entry name" value="IF_conserved"/>
</dbReference>
<feature type="compositionally biased region" description="Basic and acidic residues" evidence="5">
    <location>
        <begin position="1261"/>
        <end position="1300"/>
    </location>
</feature>
<dbReference type="Pfam" id="PF00038">
    <property type="entry name" value="Filament"/>
    <property type="match status" value="1"/>
</dbReference>
<dbReference type="InterPro" id="IPR031211">
    <property type="entry name" value="Nestin"/>
</dbReference>
<sequence length="1315" mass="147911">MELHSVLKTVHHSHLGEEKHQMLNLNRRLETYLSRVKLLEEENVLLAQEIEALRRSNHGASTRRKGLEEGVRQARLELDAAWRARFLTELEVGRLTEEFQALDLQRQREAQAHVKAKTMLQQSKKELEEEERAQIWLREKVSQLEHEMRHLIQTHQEDVAHLEATLTHSRATVPLTLAQRGNQTPNLLQLDQEFSQRASRAWQEAAEAYQGQLAQVEESLNQARSRLTQVGQEKSESQLRLQALEKEIASAQDVRLHLEKTAAQQRHKHSQEIQQLQAHLEGLEAEREELGQQIDHLLLENRGLLQMKMSLGLEVATYRALLDSESLRGDNSLLNQSRNISTKDAVFCPQGVKKNYQTPLTASHKTTSLLSRRVITGTAPTVIHATACNNSYNSKPVTFNDTPKILKKPKDADTKSEAWETPYPKILQDGAVENFRPQEVHEKVTYAEPLSPPNEQEDFAQITSGDKEGEEECNSIHDKTPKETPVVESFVSNQVGSGLSSEPSFNGDASHRQFTTSDLTPYDMRMTENVCVYSGESDKDVTCEISVQKEDVQQPPALSDAGGNTECIGKAVEHVQGETSDSETDAVLEPTFESRTSSPASECEPGESVFNQLTDFSRDESCSNDDAVEIKQEISCSVLRTNETDVEDKLYPDGEEMDTWDSVIERKVDLNADHGIKKDETEGQHAEPEEDISAREAEHEKREISFDVATDLQDDNVSTSVMDTQVDDDEQHAALNQENDREDKEEEDDEEEDSQHVCVSWRTELESDSYAQDNTLADTRPLIRYKSDETDANTQASHMEESESSEGEQEKKMGEPGSEMWNEGKSKRFGTMEDLCEEVEGETLDKEYDLGYTHTEDRDVDHSMTVGENAASENAEEMIKNVSEGYSDEETEEFTKPMVPTNVDYDEELETDRLVEQELENLSTDRYSAHFAQQQVSESEDMLQGESVEKMTEHEEAEKTKSDDTSFCAESGVGVNNELESTTITDQPYENLYFSDSSVESQTDTLADEEVQHKDEDDTGASERREEEDEHNVSMVTHADVTGNCSGFSDFIITPDVVEVNDSEDPNAVLQENLQDDAAPTEVKEVAPVEASKSQEHLVEDVEHQSFSDNPETAEWEVLENPSEDSEIRDQNEHDQKCDNVPDSAEIYLHDDRGSDEVLTHKEEPLESSPDSVPDEKDIFLVKDSTELLNTHGKDNSLHSVFSSGIKNDFWVSSLETGAAYQPDDVCNEAAEQTNQNLGFGDDLVWGNSDNPNVVNGNSRVDTDLSKAVSSKKEQEQIHSEVKQVLCKDADEGELGHSEDSEVEVESWSSGEEAV</sequence>
<evidence type="ECO:0000313" key="8">
    <source>
        <dbReference type="RefSeq" id="XP_018534193.1"/>
    </source>
</evidence>
<comment type="similarity">
    <text evidence="3">Belongs to the intermediate filament family.</text>
</comment>
<feature type="compositionally biased region" description="Basic and acidic residues" evidence="5">
    <location>
        <begin position="947"/>
        <end position="964"/>
    </location>
</feature>
<evidence type="ECO:0000256" key="1">
    <source>
        <dbReference type="ARBA" id="ARBA00022754"/>
    </source>
</evidence>
<feature type="region of interest" description="Disordered" evidence="5">
    <location>
        <begin position="495"/>
        <end position="516"/>
    </location>
</feature>
<dbReference type="GO" id="GO:0019215">
    <property type="term" value="F:intermediate filament binding"/>
    <property type="evidence" value="ECO:0007669"/>
    <property type="project" value="InterPro"/>
</dbReference>
<reference evidence="8" key="1">
    <citation type="submission" date="2025-08" db="UniProtKB">
        <authorList>
            <consortium name="RefSeq"/>
        </authorList>
    </citation>
    <scope>IDENTIFICATION</scope>
    <source>
        <tissue evidence="8">Brain</tissue>
    </source>
</reference>
<feature type="region of interest" description="Disordered" evidence="5">
    <location>
        <begin position="933"/>
        <end position="1035"/>
    </location>
</feature>
<dbReference type="Gene3D" id="1.20.5.170">
    <property type="match status" value="1"/>
</dbReference>
<feature type="region of interest" description="Disordered" evidence="5">
    <location>
        <begin position="855"/>
        <end position="875"/>
    </location>
</feature>
<dbReference type="RefSeq" id="XP_018534193.1">
    <property type="nucleotide sequence ID" value="XM_018678677.2"/>
</dbReference>
<accession>A0AAJ7LZ21</accession>
<dbReference type="Proteomes" id="UP000694890">
    <property type="component" value="Linkage group LG15"/>
</dbReference>
<dbReference type="PROSITE" id="PS51842">
    <property type="entry name" value="IF_ROD_2"/>
    <property type="match status" value="1"/>
</dbReference>
<feature type="coiled-coil region" evidence="4">
    <location>
        <begin position="206"/>
        <end position="300"/>
    </location>
</feature>
<dbReference type="PANTHER" id="PTHR47051">
    <property type="entry name" value="NESTIN"/>
    <property type="match status" value="1"/>
</dbReference>
<dbReference type="SMART" id="SM01391">
    <property type="entry name" value="Filament"/>
    <property type="match status" value="1"/>
</dbReference>
<protein>
    <submittedName>
        <fullName evidence="8">LOW QUALITY PROTEIN: nestin</fullName>
    </submittedName>
</protein>
<gene>
    <name evidence="8" type="primary">nes</name>
</gene>
<feature type="compositionally biased region" description="Basic and acidic residues" evidence="5">
    <location>
        <begin position="1148"/>
        <end position="1165"/>
    </location>
</feature>
<keyword evidence="2 4" id="KW-0175">Coiled coil</keyword>
<feature type="compositionally biased region" description="Low complexity" evidence="5">
    <location>
        <begin position="1306"/>
        <end position="1315"/>
    </location>
</feature>
<feature type="compositionally biased region" description="Basic and acidic residues" evidence="5">
    <location>
        <begin position="671"/>
        <end position="705"/>
    </location>
</feature>
<dbReference type="KEGG" id="lcf:108884656"/>
<dbReference type="GO" id="GO:0030844">
    <property type="term" value="P:positive regulation of intermediate filament depolymerization"/>
    <property type="evidence" value="ECO:0007669"/>
    <property type="project" value="TreeGrafter"/>
</dbReference>
<feature type="compositionally biased region" description="Polar residues" evidence="5">
    <location>
        <begin position="1248"/>
        <end position="1260"/>
    </location>
</feature>
<feature type="region of interest" description="Disordered" evidence="5">
    <location>
        <begin position="1241"/>
        <end position="1315"/>
    </location>
</feature>
<dbReference type="PANTHER" id="PTHR47051:SF1">
    <property type="entry name" value="NESTIN"/>
    <property type="match status" value="1"/>
</dbReference>
<feature type="coiled-coil region" evidence="4">
    <location>
        <begin position="22"/>
        <end position="56"/>
    </location>
</feature>
<feature type="region of interest" description="Disordered" evidence="5">
    <location>
        <begin position="884"/>
        <end position="903"/>
    </location>
</feature>
<evidence type="ECO:0000256" key="4">
    <source>
        <dbReference type="SAM" id="Coils"/>
    </source>
</evidence>
<dbReference type="GO" id="GO:0031730">
    <property type="term" value="F:CCR5 chemokine receptor binding"/>
    <property type="evidence" value="ECO:0007669"/>
    <property type="project" value="TreeGrafter"/>
</dbReference>
<dbReference type="CTD" id="10763"/>
<feature type="compositionally biased region" description="Acidic residues" evidence="5">
    <location>
        <begin position="743"/>
        <end position="753"/>
    </location>
</feature>
<dbReference type="InterPro" id="IPR039008">
    <property type="entry name" value="IF_rod_dom"/>
</dbReference>
<name>A0AAJ7LZ21_LATCA</name>